<dbReference type="PANTHER" id="PTHR43513:SF3">
    <property type="entry name" value="DIHYDROOROTATE DEHYDROGENASE B (NAD(+)), ELECTRON TRANSFER SUBUNIT-RELATED"/>
    <property type="match status" value="1"/>
</dbReference>
<evidence type="ECO:0000313" key="1">
    <source>
        <dbReference type="EMBL" id="CDF58178.1"/>
    </source>
</evidence>
<dbReference type="SUPFAM" id="SSF54292">
    <property type="entry name" value="2Fe-2S ferredoxin-like"/>
    <property type="match status" value="1"/>
</dbReference>
<dbReference type="AlphaFoldDB" id="R7RSB6"/>
<accession>R7RSB6</accession>
<dbReference type="NCBIfam" id="NF004470">
    <property type="entry name" value="PRK05802.1"/>
    <property type="match status" value="1"/>
</dbReference>
<dbReference type="PROSITE" id="PS00197">
    <property type="entry name" value="2FE2S_FER_1"/>
    <property type="match status" value="1"/>
</dbReference>
<dbReference type="CDD" id="cd06192">
    <property type="entry name" value="DHOD_e_trans_like"/>
    <property type="match status" value="1"/>
</dbReference>
<dbReference type="SUPFAM" id="SSF63380">
    <property type="entry name" value="Riboflavin synthase domain-like"/>
    <property type="match status" value="1"/>
</dbReference>
<sequence>MYKFVECIDAGSEYCPCHLAEKGQCIICSQLQNKVFCDCLYWKGTCIYHELLNNGNKAKKPRQYRKFDITKIDKIRDDLYLYEIKVTNYLLRELDNYGAYVFLKKPNAPDYFSTPLSIMDVDYDKLTIKILIKVHGVKTKDIIECNDKIMVKGPYWNGIQGQRFLRNLINKDVLIIGRGVAAAPGVLGSRKLNINNNNVYVMLDPGKSIQNACTEYYLKYKAEVENLSIIDYKSKKITEAFKLRINELLATKDIQVILVAGDDEFNRKIINYIYRIKKDMYFASVNNSIMCCGEGICGSCQIELSGKYIRSCKQQYNPLEYYLVEDDLE</sequence>
<protein>
    <submittedName>
        <fullName evidence="1">Uncharacterized protein</fullName>
    </submittedName>
</protein>
<reference evidence="1" key="1">
    <citation type="submission" date="2013-03" db="EMBL/GenBank/DDBJ databases">
        <title>Draft genome sequence of the hydrogen-ethanol-producing anaerobic alkalithermophilic Caloramator celere.</title>
        <authorList>
            <person name="Ciranna A."/>
            <person name="Larjo A."/>
            <person name="Kivisto A."/>
            <person name="Santala V."/>
            <person name="Roos C."/>
            <person name="Karp M."/>
        </authorList>
    </citation>
    <scope>NUCLEOTIDE SEQUENCE [LARGE SCALE GENOMIC DNA]</scope>
    <source>
        <strain evidence="1">DSM 8682</strain>
    </source>
</reference>
<dbReference type="InterPro" id="IPR017938">
    <property type="entry name" value="Riboflavin_synthase-like_b-brl"/>
</dbReference>
<proteinExistence type="predicted"/>
<dbReference type="InterPro" id="IPR050353">
    <property type="entry name" value="PyrK_electron_transfer"/>
</dbReference>
<gene>
    <name evidence="1" type="ORF">TCEL_00224</name>
</gene>
<dbReference type="InterPro" id="IPR006058">
    <property type="entry name" value="2Fe2S_fd_BS"/>
</dbReference>
<evidence type="ECO:0000313" key="2">
    <source>
        <dbReference type="Proteomes" id="UP000014923"/>
    </source>
</evidence>
<comment type="caution">
    <text evidence="1">The sequence shown here is derived from an EMBL/GenBank/DDBJ whole genome shotgun (WGS) entry which is preliminary data.</text>
</comment>
<dbReference type="EMBL" id="CAVN010000095">
    <property type="protein sequence ID" value="CDF58178.1"/>
    <property type="molecule type" value="Genomic_DNA"/>
</dbReference>
<dbReference type="HOGENOM" id="CLU_926533_0_0_9"/>
<dbReference type="InterPro" id="IPR036010">
    <property type="entry name" value="2Fe-2S_ferredoxin-like_sf"/>
</dbReference>
<dbReference type="Proteomes" id="UP000014923">
    <property type="component" value="Unassembled WGS sequence"/>
</dbReference>
<dbReference type="Gene3D" id="2.40.30.10">
    <property type="entry name" value="Translation factors"/>
    <property type="match status" value="1"/>
</dbReference>
<dbReference type="eggNOG" id="COG0543">
    <property type="taxonomic scope" value="Bacteria"/>
</dbReference>
<dbReference type="PANTHER" id="PTHR43513">
    <property type="entry name" value="DIHYDROOROTATE DEHYDROGENASE B (NAD(+)), ELECTRON TRANSFER SUBUNIT"/>
    <property type="match status" value="1"/>
</dbReference>
<keyword evidence="2" id="KW-1185">Reference proteome</keyword>
<organism evidence="1 2">
    <name type="scientific">Thermobrachium celere DSM 8682</name>
    <dbReference type="NCBI Taxonomy" id="941824"/>
    <lineage>
        <taxon>Bacteria</taxon>
        <taxon>Bacillati</taxon>
        <taxon>Bacillota</taxon>
        <taxon>Clostridia</taxon>
        <taxon>Eubacteriales</taxon>
        <taxon>Clostridiaceae</taxon>
        <taxon>Thermobrachium</taxon>
    </lineage>
</organism>
<name>R7RSB6_9CLOT</name>
<dbReference type="RefSeq" id="WP_018662018.1">
    <property type="nucleotide sequence ID" value="NZ_HF952018.1"/>
</dbReference>
<dbReference type="GO" id="GO:0051537">
    <property type="term" value="F:2 iron, 2 sulfur cluster binding"/>
    <property type="evidence" value="ECO:0007669"/>
    <property type="project" value="InterPro"/>
</dbReference>